<evidence type="ECO:0000313" key="2">
    <source>
        <dbReference type="Proteomes" id="UP000191342"/>
    </source>
</evidence>
<dbReference type="EMBL" id="MLQL01000007">
    <property type="protein sequence ID" value="OQE26138.1"/>
    <property type="molecule type" value="Genomic_DNA"/>
</dbReference>
<protein>
    <submittedName>
        <fullName evidence="1">Uncharacterized protein</fullName>
    </submittedName>
</protein>
<sequence>MDDGSSTTQPKILFLCAISKSKISWADEEDALNSVKGDEIRDTKFANHRYIVNQPPISLQPFQGTHLFQHHGKRILFRPSHRVQKSVHTDEGPPNLNDAQLMKLIFEVPEGRILIMTSTSQRISIRYLSDRAE</sequence>
<comment type="caution">
    <text evidence="1">The sequence shown here is derived from an EMBL/GenBank/DDBJ whole genome shotgun (WGS) entry which is preliminary data.</text>
</comment>
<organism evidence="1 2">
    <name type="scientific">Penicillium flavigenum</name>
    <dbReference type="NCBI Taxonomy" id="254877"/>
    <lineage>
        <taxon>Eukaryota</taxon>
        <taxon>Fungi</taxon>
        <taxon>Dikarya</taxon>
        <taxon>Ascomycota</taxon>
        <taxon>Pezizomycotina</taxon>
        <taxon>Eurotiomycetes</taxon>
        <taxon>Eurotiomycetidae</taxon>
        <taxon>Eurotiales</taxon>
        <taxon>Aspergillaceae</taxon>
        <taxon>Penicillium</taxon>
    </lineage>
</organism>
<keyword evidence="2" id="KW-1185">Reference proteome</keyword>
<accession>A0A1V6TIH2</accession>
<dbReference type="AlphaFoldDB" id="A0A1V6TIH2"/>
<name>A0A1V6TIH2_9EURO</name>
<proteinExistence type="predicted"/>
<dbReference type="OrthoDB" id="10473813at2759"/>
<evidence type="ECO:0000313" key="1">
    <source>
        <dbReference type="EMBL" id="OQE26138.1"/>
    </source>
</evidence>
<gene>
    <name evidence="1" type="ORF">PENFLA_c007G02546</name>
</gene>
<reference evidence="2" key="1">
    <citation type="journal article" date="2017" name="Nat. Microbiol.">
        <title>Global analysis of biosynthetic gene clusters reveals vast potential of secondary metabolite production in Penicillium species.</title>
        <authorList>
            <person name="Nielsen J.C."/>
            <person name="Grijseels S."/>
            <person name="Prigent S."/>
            <person name="Ji B."/>
            <person name="Dainat J."/>
            <person name="Nielsen K.F."/>
            <person name="Frisvad J.C."/>
            <person name="Workman M."/>
            <person name="Nielsen J."/>
        </authorList>
    </citation>
    <scope>NUCLEOTIDE SEQUENCE [LARGE SCALE GENOMIC DNA]</scope>
    <source>
        <strain evidence="2">IBT 14082</strain>
    </source>
</reference>
<dbReference type="Proteomes" id="UP000191342">
    <property type="component" value="Unassembled WGS sequence"/>
</dbReference>